<dbReference type="GO" id="GO:0004751">
    <property type="term" value="F:ribose-5-phosphate isomerase activity"/>
    <property type="evidence" value="ECO:0007669"/>
    <property type="project" value="UniProtKB-EC"/>
</dbReference>
<evidence type="ECO:0000313" key="3">
    <source>
        <dbReference type="EMBL" id="AXN41040.1"/>
    </source>
</evidence>
<dbReference type="SUPFAM" id="SSF75445">
    <property type="entry name" value="D-ribose-5-phosphate isomerase (RpiA), lid domain"/>
    <property type="match status" value="1"/>
</dbReference>
<dbReference type="Pfam" id="PF06026">
    <property type="entry name" value="Rib_5-P_isom_A"/>
    <property type="match status" value="1"/>
</dbReference>
<reference evidence="3 4" key="1">
    <citation type="submission" date="2018-07" db="EMBL/GenBank/DDBJ databases">
        <title>The molecular basis for the intramolecular migration of carboxyl group in the catabolism of para-hydroxybenzoate via gentisate.</title>
        <authorList>
            <person name="Zhao H."/>
            <person name="Xu Y."/>
            <person name="Lin S."/>
            <person name="Spain J.C."/>
            <person name="Zhou N.-Y."/>
        </authorList>
    </citation>
    <scope>NUCLEOTIDE SEQUENCE [LARGE SCALE GENOMIC DNA]</scope>
    <source>
        <strain evidence="3 4">PHB-7a</strain>
    </source>
</reference>
<gene>
    <name evidence="2" type="primary">rpiA</name>
    <name evidence="3" type="ORF">DTO10_23455</name>
</gene>
<dbReference type="Gene3D" id="3.40.50.1000">
    <property type="entry name" value="HAD superfamily/HAD-like"/>
    <property type="match status" value="1"/>
</dbReference>
<accession>A0ABN5NBW7</accession>
<protein>
    <recommendedName>
        <fullName evidence="2">Ribose-5-phosphate isomerase A</fullName>
        <ecNumber evidence="2">5.3.1.6</ecNumber>
    </recommendedName>
    <alternativeName>
        <fullName evidence="2">Phosphoriboisomerase A</fullName>
        <shortName evidence="2">PRI</shortName>
    </alternativeName>
</protein>
<dbReference type="EMBL" id="CP030926">
    <property type="protein sequence ID" value="AXN41040.1"/>
    <property type="molecule type" value="Genomic_DNA"/>
</dbReference>
<keyword evidence="1 2" id="KW-0413">Isomerase</keyword>
<feature type="binding site" evidence="2">
    <location>
        <begin position="85"/>
        <end position="88"/>
    </location>
    <ligand>
        <name>substrate</name>
    </ligand>
</feature>
<comment type="catalytic activity">
    <reaction evidence="2">
        <text>aldehydo-D-ribose 5-phosphate = D-ribulose 5-phosphate</text>
        <dbReference type="Rhea" id="RHEA:14657"/>
        <dbReference type="ChEBI" id="CHEBI:58121"/>
        <dbReference type="ChEBI" id="CHEBI:58273"/>
        <dbReference type="EC" id="5.3.1.6"/>
    </reaction>
</comment>
<dbReference type="PANTHER" id="PTHR11934:SF0">
    <property type="entry name" value="RIBOSE-5-PHOSPHATE ISOMERASE"/>
    <property type="match status" value="1"/>
</dbReference>
<dbReference type="NCBIfam" id="TIGR00021">
    <property type="entry name" value="rpiA"/>
    <property type="match status" value="1"/>
</dbReference>
<comment type="subunit">
    <text evidence="2">Homodimer.</text>
</comment>
<organism evidence="3 4">
    <name type="scientific">Peribacillus butanolivorans</name>
    <dbReference type="NCBI Taxonomy" id="421767"/>
    <lineage>
        <taxon>Bacteria</taxon>
        <taxon>Bacillati</taxon>
        <taxon>Bacillota</taxon>
        <taxon>Bacilli</taxon>
        <taxon>Bacillales</taxon>
        <taxon>Bacillaceae</taxon>
        <taxon>Peribacillus</taxon>
    </lineage>
</organism>
<feature type="binding site" evidence="2">
    <location>
        <begin position="30"/>
        <end position="33"/>
    </location>
    <ligand>
        <name>substrate</name>
    </ligand>
</feature>
<comment type="similarity">
    <text evidence="2">Belongs to the ribose 5-phosphate isomerase family.</text>
</comment>
<dbReference type="HAMAP" id="MF_00170">
    <property type="entry name" value="Rib_5P_isom_A"/>
    <property type="match status" value="1"/>
</dbReference>
<dbReference type="Gene3D" id="3.30.70.260">
    <property type="match status" value="1"/>
</dbReference>
<keyword evidence="4" id="KW-1185">Reference proteome</keyword>
<name>A0ABN5NBW7_9BACI</name>
<evidence type="ECO:0000256" key="2">
    <source>
        <dbReference type="HAMAP-Rule" id="MF_00170"/>
    </source>
</evidence>
<proteinExistence type="inferred from homology"/>
<dbReference type="NCBIfam" id="NF001924">
    <property type="entry name" value="PRK00702.1"/>
    <property type="match status" value="1"/>
</dbReference>
<feature type="binding site" evidence="2">
    <location>
        <begin position="98"/>
        <end position="101"/>
    </location>
    <ligand>
        <name>substrate</name>
    </ligand>
</feature>
<evidence type="ECO:0000256" key="1">
    <source>
        <dbReference type="ARBA" id="ARBA00023235"/>
    </source>
</evidence>
<comment type="pathway">
    <text evidence="2">Carbohydrate degradation; pentose phosphate pathway; D-ribose 5-phosphate from D-ribulose 5-phosphate (non-oxidative stage): step 1/1.</text>
</comment>
<dbReference type="InterPro" id="IPR023214">
    <property type="entry name" value="HAD_sf"/>
</dbReference>
<dbReference type="InterPro" id="IPR037171">
    <property type="entry name" value="NagB/RpiA_transferase-like"/>
</dbReference>
<sequence length="495" mass="55374">MVNDYEKEKVLAAQEAVKYIEDGMVVGVGSGTTIVYFIKYLGERVKNGLNVIAVPTSDETADLCKNEGITLVTTSVPIKIDVTVDGADQFDMKLRLIKGGGGALLREKIVASATKREIIIVDSRKKVDVLGEAFALPVEVIPLAWFKVAQEIKKLNGNPVLRLKSDSSYFITDQGNYILDCKFDSIPEPEELATKLSSITGLVEHGLFINLAREVIMGKEGNVYYFKHEFNISKVITERMQVDTIDEIFVKIDQVVKSGGKPVVEMDVDLTTFKPINRTIKALELAGETYRISEFLEPLSKFDLLPGYTPEAWTNFLSRNKLPEKYPELKWVGIKDGTGSNASVYSAFHIAFWSTEWLTEDILTEGLIEFVSEIEKRGGIPVFISGRWKDEQFEPTREVLVRGGIKDPILVIGKPHHNGKELSDAENKAMRQKEIREKYGTPIVFIDDRLENRVAVCKENPDSDILSVGISIPGFTYDEEITGVSIKVSSFEFKK</sequence>
<evidence type="ECO:0000313" key="4">
    <source>
        <dbReference type="Proteomes" id="UP000260457"/>
    </source>
</evidence>
<dbReference type="Gene3D" id="3.40.50.1360">
    <property type="match status" value="1"/>
</dbReference>
<feature type="active site" description="Proton acceptor" evidence="2">
    <location>
        <position position="107"/>
    </location>
</feature>
<dbReference type="PANTHER" id="PTHR11934">
    <property type="entry name" value="RIBOSE-5-PHOSPHATE ISOMERASE"/>
    <property type="match status" value="1"/>
</dbReference>
<dbReference type="RefSeq" id="WP_116821981.1">
    <property type="nucleotide sequence ID" value="NZ_CP030926.1"/>
</dbReference>
<dbReference type="EC" id="5.3.1.6" evidence="2"/>
<dbReference type="InterPro" id="IPR004788">
    <property type="entry name" value="Ribose5P_isomerase_type_A"/>
</dbReference>
<dbReference type="Proteomes" id="UP000260457">
    <property type="component" value="Chromosome"/>
</dbReference>
<feature type="binding site" evidence="2">
    <location>
        <position position="125"/>
    </location>
    <ligand>
        <name>substrate</name>
    </ligand>
</feature>
<dbReference type="InterPro" id="IPR020672">
    <property type="entry name" value="Ribose5P_isomerase_typA_subgr"/>
</dbReference>
<comment type="function">
    <text evidence="2">Catalyzes the reversible conversion of ribose-5-phosphate to ribulose 5-phosphate.</text>
</comment>
<dbReference type="SUPFAM" id="SSF100950">
    <property type="entry name" value="NagB/RpiA/CoA transferase-like"/>
    <property type="match status" value="1"/>
</dbReference>
<dbReference type="CDD" id="cd01398">
    <property type="entry name" value="RPI_A"/>
    <property type="match status" value="1"/>
</dbReference>